<evidence type="ECO:0000313" key="2">
    <source>
        <dbReference type="Proteomes" id="UP000053029"/>
    </source>
</evidence>
<name>A0A0D2GWW1_9EURO</name>
<dbReference type="EMBL" id="KN846974">
    <property type="protein sequence ID" value="KIW76849.1"/>
    <property type="molecule type" value="Genomic_DNA"/>
</dbReference>
<evidence type="ECO:0000313" key="1">
    <source>
        <dbReference type="EMBL" id="KIW76849.1"/>
    </source>
</evidence>
<dbReference type="VEuPathDB" id="FungiDB:Z517_09293"/>
<dbReference type="GeneID" id="25308783"/>
<organism evidence="1 2">
    <name type="scientific">Fonsecaea pedrosoi CBS 271.37</name>
    <dbReference type="NCBI Taxonomy" id="1442368"/>
    <lineage>
        <taxon>Eukaryota</taxon>
        <taxon>Fungi</taxon>
        <taxon>Dikarya</taxon>
        <taxon>Ascomycota</taxon>
        <taxon>Pezizomycotina</taxon>
        <taxon>Eurotiomycetes</taxon>
        <taxon>Chaetothyriomycetidae</taxon>
        <taxon>Chaetothyriales</taxon>
        <taxon>Herpotrichiellaceae</taxon>
        <taxon>Fonsecaea</taxon>
    </lineage>
</organism>
<accession>A0A0D2GWW1</accession>
<proteinExistence type="predicted"/>
<reference evidence="1 2" key="1">
    <citation type="submission" date="2015-01" db="EMBL/GenBank/DDBJ databases">
        <title>The Genome Sequence of Fonsecaea pedrosoi CBS 271.37.</title>
        <authorList>
            <consortium name="The Broad Institute Genomics Platform"/>
            <person name="Cuomo C."/>
            <person name="de Hoog S."/>
            <person name="Gorbushina A."/>
            <person name="Stielow B."/>
            <person name="Teixiera M."/>
            <person name="Abouelleil A."/>
            <person name="Chapman S.B."/>
            <person name="Priest M."/>
            <person name="Young S.K."/>
            <person name="Wortman J."/>
            <person name="Nusbaum C."/>
            <person name="Birren B."/>
        </authorList>
    </citation>
    <scope>NUCLEOTIDE SEQUENCE [LARGE SCALE GENOMIC DNA]</scope>
    <source>
        <strain evidence="1 2">CBS 271.37</strain>
    </source>
</reference>
<dbReference type="STRING" id="1442368.A0A0D2GWW1"/>
<keyword evidence="2" id="KW-1185">Reference proteome</keyword>
<gene>
    <name evidence="1" type="ORF">Z517_09293</name>
</gene>
<dbReference type="AlphaFoldDB" id="A0A0D2GWW1"/>
<dbReference type="RefSeq" id="XP_013280657.1">
    <property type="nucleotide sequence ID" value="XM_013425203.1"/>
</dbReference>
<dbReference type="HOGENOM" id="CLU_1875489_0_0_1"/>
<sequence length="136" mass="15323">MPQPRGGVSNFGTRSSCVAAEAAIVETLVEEREGSFLGDQLAHGEMVIVVWTMGRRAPWNKDETIKAALTTEMETLKSTKTAQPDADQDIKAYERLERQRVRAVKEVEYLRPQLKIPDTEEAVLMDNQNFDAQRSE</sequence>
<dbReference type="Proteomes" id="UP000053029">
    <property type="component" value="Unassembled WGS sequence"/>
</dbReference>
<protein>
    <submittedName>
        <fullName evidence="1">Uncharacterized protein</fullName>
    </submittedName>
</protein>